<sequence length="118" mass="12383">MSAIRSTSALILYPQSLQAVATAVQTPAVGKRVEGPVGKAPPPQAVGKLAEGPTGRPGDYHGSQEGLANATADPPNDNQEDRGSPTEGDWPLSPLWLTCRGTLRYPSNAGRRPVKSLR</sequence>
<protein>
    <submittedName>
        <fullName evidence="1">Uncharacterized protein</fullName>
    </submittedName>
</protein>
<reference evidence="1" key="1">
    <citation type="journal article" date="2012" name="Nature">
        <title>The oyster genome reveals stress adaptation and complexity of shell formation.</title>
        <authorList>
            <person name="Zhang G."/>
            <person name="Fang X."/>
            <person name="Guo X."/>
            <person name="Li L."/>
            <person name="Luo R."/>
            <person name="Xu F."/>
            <person name="Yang P."/>
            <person name="Zhang L."/>
            <person name="Wang X."/>
            <person name="Qi H."/>
            <person name="Xiong Z."/>
            <person name="Que H."/>
            <person name="Xie Y."/>
            <person name="Holland P.W."/>
            <person name="Paps J."/>
            <person name="Zhu Y."/>
            <person name="Wu F."/>
            <person name="Chen Y."/>
            <person name="Wang J."/>
            <person name="Peng C."/>
            <person name="Meng J."/>
            <person name="Yang L."/>
            <person name="Liu J."/>
            <person name="Wen B."/>
            <person name="Zhang N."/>
            <person name="Huang Z."/>
            <person name="Zhu Q."/>
            <person name="Feng Y."/>
            <person name="Mount A."/>
            <person name="Hedgecock D."/>
            <person name="Xu Z."/>
            <person name="Liu Y."/>
            <person name="Domazet-Loso T."/>
            <person name="Du Y."/>
            <person name="Sun X."/>
            <person name="Zhang S."/>
            <person name="Liu B."/>
            <person name="Cheng P."/>
            <person name="Jiang X."/>
            <person name="Li J."/>
            <person name="Fan D."/>
            <person name="Wang W."/>
            <person name="Fu W."/>
            <person name="Wang T."/>
            <person name="Wang B."/>
            <person name="Zhang J."/>
            <person name="Peng Z."/>
            <person name="Li Y."/>
            <person name="Li N."/>
            <person name="Wang J."/>
            <person name="Chen M."/>
            <person name="He Y."/>
            <person name="Tan F."/>
            <person name="Song X."/>
            <person name="Zheng Q."/>
            <person name="Huang R."/>
            <person name="Yang H."/>
            <person name="Du X."/>
            <person name="Chen L."/>
            <person name="Yang M."/>
            <person name="Gaffney P.M."/>
            <person name="Wang S."/>
            <person name="Luo L."/>
            <person name="She Z."/>
            <person name="Ming Y."/>
            <person name="Huang W."/>
            <person name="Zhang S."/>
            <person name="Huang B."/>
            <person name="Zhang Y."/>
            <person name="Qu T."/>
            <person name="Ni P."/>
            <person name="Miao G."/>
            <person name="Wang J."/>
            <person name="Wang Q."/>
            <person name="Steinberg C.E."/>
            <person name="Wang H."/>
            <person name="Li N."/>
            <person name="Qian L."/>
            <person name="Zhang G."/>
            <person name="Li Y."/>
            <person name="Yang H."/>
            <person name="Liu X."/>
            <person name="Wang J."/>
            <person name="Yin Y."/>
            <person name="Wang J."/>
        </authorList>
    </citation>
    <scope>NUCLEOTIDE SEQUENCE [LARGE SCALE GENOMIC DNA]</scope>
    <source>
        <strain evidence="1">05x7-T-G4-1.051#20</strain>
    </source>
</reference>
<dbReference type="HOGENOM" id="CLU_2075434_0_0_1"/>
<dbReference type="InParanoid" id="K1RFS4"/>
<dbReference type="AlphaFoldDB" id="K1RFS4"/>
<name>K1RFS4_MAGGI</name>
<organism evidence="1">
    <name type="scientific">Magallana gigas</name>
    <name type="common">Pacific oyster</name>
    <name type="synonym">Crassostrea gigas</name>
    <dbReference type="NCBI Taxonomy" id="29159"/>
    <lineage>
        <taxon>Eukaryota</taxon>
        <taxon>Metazoa</taxon>
        <taxon>Spiralia</taxon>
        <taxon>Lophotrochozoa</taxon>
        <taxon>Mollusca</taxon>
        <taxon>Bivalvia</taxon>
        <taxon>Autobranchia</taxon>
        <taxon>Pteriomorphia</taxon>
        <taxon>Ostreida</taxon>
        <taxon>Ostreoidea</taxon>
        <taxon>Ostreidae</taxon>
        <taxon>Magallana</taxon>
    </lineage>
</organism>
<dbReference type="EMBL" id="JH817508">
    <property type="protein sequence ID" value="EKC32966.1"/>
    <property type="molecule type" value="Genomic_DNA"/>
</dbReference>
<proteinExistence type="predicted"/>
<evidence type="ECO:0000313" key="1">
    <source>
        <dbReference type="EMBL" id="EKC32966.1"/>
    </source>
</evidence>
<gene>
    <name evidence="1" type="ORF">CGI_10006097</name>
</gene>
<accession>K1RFS4</accession>